<dbReference type="EMBL" id="PEDP01000069">
    <property type="protein sequence ID" value="POS87791.1"/>
    <property type="molecule type" value="Genomic_DNA"/>
</dbReference>
<dbReference type="GO" id="GO:0016020">
    <property type="term" value="C:membrane"/>
    <property type="evidence" value="ECO:0007669"/>
    <property type="project" value="GOC"/>
</dbReference>
<dbReference type="PANTHER" id="PTHR12993:SF11">
    <property type="entry name" value="N-ACETYLGLUCOSAMINYL-PHOSPHATIDYLINOSITOL DE-N-ACETYLASE"/>
    <property type="match status" value="1"/>
</dbReference>
<dbReference type="Gene3D" id="3.40.50.10320">
    <property type="entry name" value="LmbE-like"/>
    <property type="match status" value="1"/>
</dbReference>
<dbReference type="GO" id="GO:0000225">
    <property type="term" value="F:N-acetylglucosaminylphosphatidylinositol deacetylase activity"/>
    <property type="evidence" value="ECO:0007669"/>
    <property type="project" value="UniProtKB-EC"/>
</dbReference>
<comment type="similarity">
    <text evidence="1">Belongs to the PIGL family.</text>
</comment>
<dbReference type="InterPro" id="IPR024078">
    <property type="entry name" value="LmbE-like_dom_sf"/>
</dbReference>
<accession>A0A2S4Q0J0</accession>
<evidence type="ECO:0000313" key="4">
    <source>
        <dbReference type="Proteomes" id="UP000237438"/>
    </source>
</evidence>
<name>A0A2S4Q0J0_9PEZI</name>
<dbReference type="OrthoDB" id="440160at2759"/>
<feature type="non-terminal residue" evidence="3">
    <location>
        <position position="223"/>
    </location>
</feature>
<protein>
    <recommendedName>
        <fullName evidence="2">N-acetylglucosaminylphosphatidylinositol deacetylase</fullName>
        <ecNumber evidence="2">3.5.1.89</ecNumber>
    </recommendedName>
</protein>
<dbReference type="UniPathway" id="UPA00196"/>
<evidence type="ECO:0000313" key="3">
    <source>
        <dbReference type="EMBL" id="POS87791.1"/>
    </source>
</evidence>
<dbReference type="InterPro" id="IPR003737">
    <property type="entry name" value="GlcNAc_PI_deacetylase-related"/>
</dbReference>
<dbReference type="PANTHER" id="PTHR12993">
    <property type="entry name" value="N-ACETYLGLUCOSAMINYL-PHOSPHATIDYLINOSITOL DE-N-ACETYLASE-RELATED"/>
    <property type="match status" value="1"/>
</dbReference>
<dbReference type="GO" id="GO:0005783">
    <property type="term" value="C:endoplasmic reticulum"/>
    <property type="evidence" value="ECO:0007669"/>
    <property type="project" value="TreeGrafter"/>
</dbReference>
<comment type="caution">
    <text evidence="3">The sequence shown here is derived from an EMBL/GenBank/DDBJ whole genome shotgun (WGS) entry which is preliminary data.</text>
</comment>
<evidence type="ECO:0000256" key="1">
    <source>
        <dbReference type="ARBA" id="ARBA00006066"/>
    </source>
</evidence>
<dbReference type="GO" id="GO:0006506">
    <property type="term" value="P:GPI anchor biosynthetic process"/>
    <property type="evidence" value="ECO:0007669"/>
    <property type="project" value="UniProtKB-UniPathway"/>
</dbReference>
<dbReference type="STRING" id="225359.A0A2S4Q0J0"/>
<reference evidence="3 4" key="1">
    <citation type="submission" date="2017-10" db="EMBL/GenBank/DDBJ databases">
        <title>Development of genomic resources for the powdery mildew, Erysiphe pulchra.</title>
        <authorList>
            <person name="Wadl P.A."/>
            <person name="Mack B.M."/>
            <person name="Moore G."/>
            <person name="Beltz S.B."/>
        </authorList>
    </citation>
    <scope>NUCLEOTIDE SEQUENCE [LARGE SCALE GENOMIC DNA]</scope>
    <source>
        <strain evidence="3">Cflorida</strain>
    </source>
</reference>
<keyword evidence="4" id="KW-1185">Reference proteome</keyword>
<gene>
    <name evidence="3" type="ORF">EPUL_001652</name>
</gene>
<organism evidence="3 4">
    <name type="scientific">Erysiphe pulchra</name>
    <dbReference type="NCBI Taxonomy" id="225359"/>
    <lineage>
        <taxon>Eukaryota</taxon>
        <taxon>Fungi</taxon>
        <taxon>Dikarya</taxon>
        <taxon>Ascomycota</taxon>
        <taxon>Pezizomycotina</taxon>
        <taxon>Leotiomycetes</taxon>
        <taxon>Erysiphales</taxon>
        <taxon>Erysiphaceae</taxon>
        <taxon>Erysiphe</taxon>
    </lineage>
</organism>
<proteinExistence type="inferred from homology"/>
<dbReference type="AlphaFoldDB" id="A0A2S4Q0J0"/>
<sequence length="223" mass="25479">MTIGISIAKLSEGLGEIRKKELIKSGLKLGLRKEDDILVIENQDFPDSMTTSWDETKVASLLLDFFAPNFGRWSQEAFDKDYRATIDILITFDSTGISRHPNHTSLFYGAKKFISTLADHGLHLASPVSLYTLTSIPMIRKYIFIFDILPSTLDVTFAKMKKVGNTKNHPNPLIFLNGPEQLRCAQNAMKSCHQSQMKWYRWGWIIFSRYMAINDLRLEQLVG</sequence>
<dbReference type="Proteomes" id="UP000237438">
    <property type="component" value="Unassembled WGS sequence"/>
</dbReference>
<dbReference type="SUPFAM" id="SSF102588">
    <property type="entry name" value="LmbE-like"/>
    <property type="match status" value="1"/>
</dbReference>
<dbReference type="EC" id="3.5.1.89" evidence="2"/>
<evidence type="ECO:0000256" key="2">
    <source>
        <dbReference type="ARBA" id="ARBA00012176"/>
    </source>
</evidence>